<evidence type="ECO:0000256" key="3">
    <source>
        <dbReference type="ARBA" id="ARBA00023163"/>
    </source>
</evidence>
<dbReference type="Proteomes" id="UP001500908">
    <property type="component" value="Unassembled WGS sequence"/>
</dbReference>
<proteinExistence type="predicted"/>
<gene>
    <name evidence="5" type="ORF">GCM10022402_35410</name>
</gene>
<dbReference type="SUPFAM" id="SSF47413">
    <property type="entry name" value="lambda repressor-like DNA-binding domains"/>
    <property type="match status" value="1"/>
</dbReference>
<keyword evidence="3" id="KW-0804">Transcription</keyword>
<keyword evidence="6" id="KW-1185">Reference proteome</keyword>
<dbReference type="InterPro" id="IPR046335">
    <property type="entry name" value="LacI/GalR-like_sensor"/>
</dbReference>
<dbReference type="PROSITE" id="PS50932">
    <property type="entry name" value="HTH_LACI_2"/>
    <property type="match status" value="1"/>
</dbReference>
<dbReference type="GO" id="GO:0003677">
    <property type="term" value="F:DNA binding"/>
    <property type="evidence" value="ECO:0007669"/>
    <property type="project" value="UniProtKB-KW"/>
</dbReference>
<dbReference type="Gene3D" id="1.10.260.40">
    <property type="entry name" value="lambda repressor-like DNA-binding domains"/>
    <property type="match status" value="1"/>
</dbReference>
<dbReference type="EMBL" id="BAABDD010000018">
    <property type="protein sequence ID" value="GAA3753577.1"/>
    <property type="molecule type" value="Genomic_DNA"/>
</dbReference>
<evidence type="ECO:0000256" key="2">
    <source>
        <dbReference type="ARBA" id="ARBA00023125"/>
    </source>
</evidence>
<evidence type="ECO:0000256" key="1">
    <source>
        <dbReference type="ARBA" id="ARBA00023015"/>
    </source>
</evidence>
<dbReference type="RefSeq" id="WP_344973288.1">
    <property type="nucleotide sequence ID" value="NZ_BAABDD010000018.1"/>
</dbReference>
<dbReference type="Gene3D" id="3.40.50.2300">
    <property type="match status" value="2"/>
</dbReference>
<dbReference type="SUPFAM" id="SSF53822">
    <property type="entry name" value="Periplasmic binding protein-like I"/>
    <property type="match status" value="1"/>
</dbReference>
<dbReference type="InterPro" id="IPR028082">
    <property type="entry name" value="Peripla_BP_I"/>
</dbReference>
<dbReference type="PANTHER" id="PTHR30146">
    <property type="entry name" value="LACI-RELATED TRANSCRIPTIONAL REPRESSOR"/>
    <property type="match status" value="1"/>
</dbReference>
<keyword evidence="2 5" id="KW-0238">DNA-binding</keyword>
<dbReference type="InterPro" id="IPR000843">
    <property type="entry name" value="HTH_LacI"/>
</dbReference>
<dbReference type="Pfam" id="PF13377">
    <property type="entry name" value="Peripla_BP_3"/>
    <property type="match status" value="1"/>
</dbReference>
<protein>
    <submittedName>
        <fullName evidence="5">LacI family DNA-binding transcriptional regulator</fullName>
    </submittedName>
</protein>
<keyword evidence="1" id="KW-0805">Transcription regulation</keyword>
<comment type="caution">
    <text evidence="5">The sequence shown here is derived from an EMBL/GenBank/DDBJ whole genome shotgun (WGS) entry which is preliminary data.</text>
</comment>
<feature type="domain" description="HTH lacI-type" evidence="4">
    <location>
        <begin position="9"/>
        <end position="54"/>
    </location>
</feature>
<name>A0ABP7G166_9ACTN</name>
<evidence type="ECO:0000313" key="6">
    <source>
        <dbReference type="Proteomes" id="UP001500908"/>
    </source>
</evidence>
<dbReference type="Pfam" id="PF00356">
    <property type="entry name" value="LacI"/>
    <property type="match status" value="1"/>
</dbReference>
<evidence type="ECO:0000313" key="5">
    <source>
        <dbReference type="EMBL" id="GAA3753577.1"/>
    </source>
</evidence>
<evidence type="ECO:0000259" key="4">
    <source>
        <dbReference type="PROSITE" id="PS50932"/>
    </source>
</evidence>
<dbReference type="CDD" id="cd01392">
    <property type="entry name" value="HTH_LacI"/>
    <property type="match status" value="1"/>
</dbReference>
<dbReference type="CDD" id="cd06296">
    <property type="entry name" value="PBP1_CatR-like"/>
    <property type="match status" value="1"/>
</dbReference>
<sequence>MARTASSRATLGAVATTAGVSKATVSKVLNGRPGVSDETRDRVRAAMRTVDYSPTTGPRAPAPTGMFQALFDSLVNPYSIYVLDGVLAGAKNLGIEVITSSFASEAPDRRGSVGVDWIEDLSARGRAGLLVVTSELTAEEIATCTKLGLSLAVVDPLNPLDENLVSVGATNWAGGVQATEHLLSLGHRRIGYAGGPEQSVPARERLHGYREALETAGVEIDPALTLYDSFHPEAGQRMTHTLLDRDDPPTAIFAGSDLVALGVLQAARARGLSVPAELSVVGFDDTYSALWTDPPLTTVHQPLHDMGRVALRTVVQLARGERPDSQHVQLATRLVVRDSTAPPK</sequence>
<organism evidence="5 6">
    <name type="scientific">Salinactinospora qingdaonensis</name>
    <dbReference type="NCBI Taxonomy" id="702744"/>
    <lineage>
        <taxon>Bacteria</taxon>
        <taxon>Bacillati</taxon>
        <taxon>Actinomycetota</taxon>
        <taxon>Actinomycetes</taxon>
        <taxon>Streptosporangiales</taxon>
        <taxon>Nocardiopsidaceae</taxon>
        <taxon>Salinactinospora</taxon>
    </lineage>
</organism>
<dbReference type="SMART" id="SM00354">
    <property type="entry name" value="HTH_LACI"/>
    <property type="match status" value="1"/>
</dbReference>
<dbReference type="InterPro" id="IPR010982">
    <property type="entry name" value="Lambda_DNA-bd_dom_sf"/>
</dbReference>
<reference evidence="6" key="1">
    <citation type="journal article" date="2019" name="Int. J. Syst. Evol. Microbiol.">
        <title>The Global Catalogue of Microorganisms (GCM) 10K type strain sequencing project: providing services to taxonomists for standard genome sequencing and annotation.</title>
        <authorList>
            <consortium name="The Broad Institute Genomics Platform"/>
            <consortium name="The Broad Institute Genome Sequencing Center for Infectious Disease"/>
            <person name="Wu L."/>
            <person name="Ma J."/>
        </authorList>
    </citation>
    <scope>NUCLEOTIDE SEQUENCE [LARGE SCALE GENOMIC DNA]</scope>
    <source>
        <strain evidence="6">JCM 17137</strain>
    </source>
</reference>
<accession>A0ABP7G166</accession>
<dbReference type="PANTHER" id="PTHR30146:SF153">
    <property type="entry name" value="LACTOSE OPERON REPRESSOR"/>
    <property type="match status" value="1"/>
</dbReference>